<evidence type="ECO:0000313" key="2">
    <source>
        <dbReference type="Proteomes" id="UP000565579"/>
    </source>
</evidence>
<accession>A0A7X0NN28</accession>
<dbReference type="SUPFAM" id="SSF48498">
    <property type="entry name" value="Tetracyclin repressor-like, C-terminal domain"/>
    <property type="match status" value="1"/>
</dbReference>
<protein>
    <submittedName>
        <fullName evidence="1">AcrR family transcriptional regulator</fullName>
    </submittedName>
</protein>
<dbReference type="Proteomes" id="UP000565579">
    <property type="component" value="Unassembled WGS sequence"/>
</dbReference>
<name>A0A7X0NN28_9ACTN</name>
<gene>
    <name evidence="1" type="ORF">HD593_001235</name>
</gene>
<reference evidence="1 2" key="1">
    <citation type="submission" date="2020-08" db="EMBL/GenBank/DDBJ databases">
        <title>Sequencing the genomes of 1000 actinobacteria strains.</title>
        <authorList>
            <person name="Klenk H.-P."/>
        </authorList>
    </citation>
    <scope>NUCLEOTIDE SEQUENCE [LARGE SCALE GENOMIC DNA]</scope>
    <source>
        <strain evidence="1 2">DSM 43768</strain>
    </source>
</reference>
<dbReference type="Gene3D" id="1.10.357.10">
    <property type="entry name" value="Tetracycline Repressor, domain 2"/>
    <property type="match status" value="1"/>
</dbReference>
<sequence length="134" mass="13549">MIALAEEARAEETWAFDALSRFVAGCAGLGLDPLAAVGVAEAPGAARDRLMKVLEDVVRAGHDEGALRGDVGAGDVVGVVGLLVRGLPTVPAGLGEELRERAVRLVLAGMRAHPAPVPPGAALTAGDLARRVSG</sequence>
<keyword evidence="2" id="KW-1185">Reference proteome</keyword>
<dbReference type="RefSeq" id="WP_185101185.1">
    <property type="nucleotide sequence ID" value="NZ_BAAAXY010000034.1"/>
</dbReference>
<dbReference type="AlphaFoldDB" id="A0A7X0NN28"/>
<dbReference type="EMBL" id="JACHMI010000001">
    <property type="protein sequence ID" value="MBB6546440.1"/>
    <property type="molecule type" value="Genomic_DNA"/>
</dbReference>
<dbReference type="InterPro" id="IPR036271">
    <property type="entry name" value="Tet_transcr_reg_TetR-rel_C_sf"/>
</dbReference>
<proteinExistence type="predicted"/>
<comment type="caution">
    <text evidence="1">The sequence shown here is derived from an EMBL/GenBank/DDBJ whole genome shotgun (WGS) entry which is preliminary data.</text>
</comment>
<organism evidence="1 2">
    <name type="scientific">Nonomuraea rubra</name>
    <dbReference type="NCBI Taxonomy" id="46180"/>
    <lineage>
        <taxon>Bacteria</taxon>
        <taxon>Bacillati</taxon>
        <taxon>Actinomycetota</taxon>
        <taxon>Actinomycetes</taxon>
        <taxon>Streptosporangiales</taxon>
        <taxon>Streptosporangiaceae</taxon>
        <taxon>Nonomuraea</taxon>
    </lineage>
</organism>
<evidence type="ECO:0000313" key="1">
    <source>
        <dbReference type="EMBL" id="MBB6546440.1"/>
    </source>
</evidence>